<dbReference type="EMBL" id="CP065749">
    <property type="protein sequence ID" value="QPS84915.1"/>
    <property type="molecule type" value="Genomic_DNA"/>
</dbReference>
<gene>
    <name evidence="1" type="ORF">I6G47_32725</name>
</gene>
<protein>
    <submittedName>
        <fullName evidence="1">Uncharacterized protein</fullName>
    </submittedName>
</protein>
<evidence type="ECO:0000313" key="2">
    <source>
        <dbReference type="Proteomes" id="UP000595064"/>
    </source>
</evidence>
<geneLocation type="plasmid" evidence="1 2">
    <name>unnamed</name>
</geneLocation>
<evidence type="ECO:0000313" key="1">
    <source>
        <dbReference type="EMBL" id="QPS84915.1"/>
    </source>
</evidence>
<dbReference type="AlphaFoldDB" id="A0A7T3DIU7"/>
<dbReference type="Gene3D" id="1.10.260.40">
    <property type="entry name" value="lambda repressor-like DNA-binding domains"/>
    <property type="match status" value="1"/>
</dbReference>
<dbReference type="InterPro" id="IPR010982">
    <property type="entry name" value="Lambda_DNA-bd_dom_sf"/>
</dbReference>
<accession>A0A7T3DIU7</accession>
<keyword evidence="1" id="KW-0614">Plasmid</keyword>
<dbReference type="SUPFAM" id="SSF47413">
    <property type="entry name" value="lambda repressor-like DNA-binding domains"/>
    <property type="match status" value="1"/>
</dbReference>
<name>A0A7T3DIU7_9BURK</name>
<sequence>MTGQQLEAIRERLGFTQQMMAERLACDYVGYKRYATGSRPVPRYIARCALLLDLLRDRGALEQVDRLLTSSQWLLESDLPNHEGKPTMLIDLKVSRHPSGTLTLTRKDEGDRMARDCEGPLHLNKDGASFYRAVAHMLHVLHREGHNVSYTDTATN</sequence>
<proteinExistence type="predicted"/>
<dbReference type="Proteomes" id="UP000595064">
    <property type="component" value="Plasmid unnamed"/>
</dbReference>
<dbReference type="GeneID" id="94688987"/>
<dbReference type="RefSeq" id="WP_074921770.1">
    <property type="nucleotide sequence ID" value="NZ_CP065749.1"/>
</dbReference>
<keyword evidence="2" id="KW-1185">Reference proteome</keyword>
<organism evidence="1 2">
    <name type="scientific">Delftia lacustris</name>
    <dbReference type="NCBI Taxonomy" id="558537"/>
    <lineage>
        <taxon>Bacteria</taxon>
        <taxon>Pseudomonadati</taxon>
        <taxon>Pseudomonadota</taxon>
        <taxon>Betaproteobacteria</taxon>
        <taxon>Burkholderiales</taxon>
        <taxon>Comamonadaceae</taxon>
        <taxon>Delftia</taxon>
    </lineage>
</organism>
<dbReference type="GO" id="GO:0003677">
    <property type="term" value="F:DNA binding"/>
    <property type="evidence" value="ECO:0007669"/>
    <property type="project" value="InterPro"/>
</dbReference>
<reference evidence="1 2" key="1">
    <citation type="submission" date="2020-12" db="EMBL/GenBank/DDBJ databases">
        <title>FDA dAtabase for Regulatory Grade micrObial Sequences (FDA-ARGOS): Supporting development and validation of Infectious Disease Dx tests.</title>
        <authorList>
            <person name="Sproer C."/>
            <person name="Gronow S."/>
            <person name="Severitt S."/>
            <person name="Schroder I."/>
            <person name="Tallon L."/>
            <person name="Sadzewicz L."/>
            <person name="Zhao X."/>
            <person name="Boylan J."/>
            <person name="Ott S."/>
            <person name="Bowen H."/>
            <person name="Vavikolanu K."/>
            <person name="Mehta A."/>
            <person name="Aluvathingal J."/>
            <person name="Nadendla S."/>
            <person name="Lowell S."/>
            <person name="Myers T."/>
            <person name="Yan Y."/>
            <person name="Sichtig H."/>
        </authorList>
    </citation>
    <scope>NUCLEOTIDE SEQUENCE [LARGE SCALE GENOMIC DNA]</scope>
    <source>
        <strain evidence="1 2">FDAARGOS_890</strain>
        <plasmid evidence="1 2">unnamed</plasmid>
    </source>
</reference>
<dbReference type="KEGG" id="dla:I6G47_32725"/>